<evidence type="ECO:0000313" key="13">
    <source>
        <dbReference type="Proteomes" id="UP000267251"/>
    </source>
</evidence>
<evidence type="ECO:0000256" key="2">
    <source>
        <dbReference type="ARBA" id="ARBA00001947"/>
    </source>
</evidence>
<dbReference type="Gene3D" id="2.30.250.10">
    <property type="entry name" value="Aminopeptidase i, Domain 2"/>
    <property type="match status" value="1"/>
</dbReference>
<dbReference type="InterPro" id="IPR023358">
    <property type="entry name" value="Peptidase_M18_dom2"/>
</dbReference>
<dbReference type="FunFam" id="2.30.250.10:FF:000001">
    <property type="entry name" value="Aspartyl aminopeptidase 1"/>
    <property type="match status" value="1"/>
</dbReference>
<dbReference type="Proteomes" id="UP000267251">
    <property type="component" value="Unassembled WGS sequence"/>
</dbReference>
<name>A0A4P9Y5V9_9FUNG</name>
<keyword evidence="8 11" id="KW-0378">Hydrolase</keyword>
<dbReference type="PANTHER" id="PTHR28570">
    <property type="entry name" value="ASPARTYL AMINOPEPTIDASE"/>
    <property type="match status" value="1"/>
</dbReference>
<dbReference type="OrthoDB" id="9880441at2759"/>
<dbReference type="PRINTS" id="PR00932">
    <property type="entry name" value="AMINO1PTASE"/>
</dbReference>
<gene>
    <name evidence="12" type="ORF">BJ684DRAFT_8760</name>
</gene>
<evidence type="ECO:0000256" key="6">
    <source>
        <dbReference type="ARBA" id="ARBA00022670"/>
    </source>
</evidence>
<keyword evidence="13" id="KW-1185">Reference proteome</keyword>
<dbReference type="PANTHER" id="PTHR28570:SF3">
    <property type="entry name" value="ASPARTYL AMINOPEPTIDASE"/>
    <property type="match status" value="1"/>
</dbReference>
<evidence type="ECO:0000256" key="3">
    <source>
        <dbReference type="ARBA" id="ARBA00008290"/>
    </source>
</evidence>
<dbReference type="GO" id="GO:0008237">
    <property type="term" value="F:metallopeptidase activity"/>
    <property type="evidence" value="ECO:0007669"/>
    <property type="project" value="UniProtKB-KW"/>
</dbReference>
<dbReference type="InterPro" id="IPR001948">
    <property type="entry name" value="Peptidase_M18"/>
</dbReference>
<evidence type="ECO:0000256" key="10">
    <source>
        <dbReference type="ARBA" id="ARBA00023049"/>
    </source>
</evidence>
<dbReference type="GO" id="GO:0005737">
    <property type="term" value="C:cytoplasm"/>
    <property type="evidence" value="ECO:0007669"/>
    <property type="project" value="UniProtKB-ARBA"/>
</dbReference>
<dbReference type="EC" id="3.4.11.21" evidence="4"/>
<dbReference type="CDD" id="cd05658">
    <property type="entry name" value="M18_DAP"/>
    <property type="match status" value="1"/>
</dbReference>
<reference evidence="13" key="1">
    <citation type="journal article" date="2018" name="Nat. Microbiol.">
        <title>Leveraging single-cell genomics to expand the fungal tree of life.</title>
        <authorList>
            <person name="Ahrendt S.R."/>
            <person name="Quandt C.A."/>
            <person name="Ciobanu D."/>
            <person name="Clum A."/>
            <person name="Salamov A."/>
            <person name="Andreopoulos B."/>
            <person name="Cheng J.F."/>
            <person name="Woyke T."/>
            <person name="Pelin A."/>
            <person name="Henrissat B."/>
            <person name="Reynolds N.K."/>
            <person name="Benny G.L."/>
            <person name="Smith M.E."/>
            <person name="James T.Y."/>
            <person name="Grigoriev I.V."/>
        </authorList>
    </citation>
    <scope>NUCLEOTIDE SEQUENCE [LARGE SCALE GENOMIC DNA]</scope>
</reference>
<protein>
    <recommendedName>
        <fullName evidence="4">aspartyl aminopeptidase</fullName>
        <ecNumber evidence="4">3.4.11.21</ecNumber>
    </recommendedName>
</protein>
<keyword evidence="7 11" id="KW-0479">Metal-binding</keyword>
<dbReference type="GO" id="GO:0004177">
    <property type="term" value="F:aminopeptidase activity"/>
    <property type="evidence" value="ECO:0007669"/>
    <property type="project" value="UniProtKB-KW"/>
</dbReference>
<evidence type="ECO:0000256" key="11">
    <source>
        <dbReference type="RuleBase" id="RU004386"/>
    </source>
</evidence>
<sequence>MSASSASIKPAANFVQFVNQSPTPFHAVAACKERLNSAGFTELHENENWAKTINPKGKYFFTRNQSTLVAFAVGAKWTPGNGISIVAAHTDSPCLKLKPVSKKEKAGYLQVGVQTYGGGIWHSWFDRDLGLAGRAMVANGEGQYAHRLFNIAKPILRIPTLAIHLDRSTNEKFQFNNETHLTPILATEYKSSCGKGDAETKKAADGLLFSVSRQIGAHHPELLQAMAEELSVDVKDIVDFEACLYDSQPSAIGGLKNEFIFSARLDNLMMSYCSVESLIRSTEEDGSLDEEENIRLIALFDNEEVGSTSAYGANSSLMETTMRRIQATGQSPTAFEEGVHRSYMISADMAHAVHPNFSEKHEDNHQPQMHRGIVIKRNVNQRYATTAVTGLVLRELAAKHTIPIQEFVVRNDSPCGSTIGPMLSARLGLRTVDVGAPQLSMHSIREVAGTDDVGHSIDLFTAFFQEFTHYNKGIWVD</sequence>
<keyword evidence="9 11" id="KW-0862">Zinc</keyword>
<keyword evidence="10 11" id="KW-0482">Metalloprotease</keyword>
<evidence type="ECO:0000313" key="12">
    <source>
        <dbReference type="EMBL" id="RKP14325.1"/>
    </source>
</evidence>
<dbReference type="Pfam" id="PF02127">
    <property type="entry name" value="Peptidase_M18"/>
    <property type="match status" value="1"/>
</dbReference>
<dbReference type="SUPFAM" id="SSF101821">
    <property type="entry name" value="Aminopeptidase/glucanase lid domain"/>
    <property type="match status" value="1"/>
</dbReference>
<dbReference type="SUPFAM" id="SSF53187">
    <property type="entry name" value="Zn-dependent exopeptidases"/>
    <property type="match status" value="1"/>
</dbReference>
<dbReference type="NCBIfam" id="NF002759">
    <property type="entry name" value="PRK02813.1"/>
    <property type="match status" value="1"/>
</dbReference>
<dbReference type="GO" id="GO:0008270">
    <property type="term" value="F:zinc ion binding"/>
    <property type="evidence" value="ECO:0007669"/>
    <property type="project" value="InterPro"/>
</dbReference>
<dbReference type="Gene3D" id="3.40.630.10">
    <property type="entry name" value="Zn peptidases"/>
    <property type="match status" value="1"/>
</dbReference>
<evidence type="ECO:0000256" key="1">
    <source>
        <dbReference type="ARBA" id="ARBA00001335"/>
    </source>
</evidence>
<keyword evidence="6 11" id="KW-0645">Protease</keyword>
<organism evidence="12 13">
    <name type="scientific">Piptocephalis cylindrospora</name>
    <dbReference type="NCBI Taxonomy" id="1907219"/>
    <lineage>
        <taxon>Eukaryota</taxon>
        <taxon>Fungi</taxon>
        <taxon>Fungi incertae sedis</taxon>
        <taxon>Zoopagomycota</taxon>
        <taxon>Zoopagomycotina</taxon>
        <taxon>Zoopagomycetes</taxon>
        <taxon>Zoopagales</taxon>
        <taxon>Piptocephalidaceae</taxon>
        <taxon>Piptocephalis</taxon>
    </lineage>
</organism>
<dbReference type="EMBL" id="KZ987850">
    <property type="protein sequence ID" value="RKP14325.1"/>
    <property type="molecule type" value="Genomic_DNA"/>
</dbReference>
<comment type="similarity">
    <text evidence="3 11">Belongs to the peptidase M18 family.</text>
</comment>
<evidence type="ECO:0000256" key="8">
    <source>
        <dbReference type="ARBA" id="ARBA00022801"/>
    </source>
</evidence>
<evidence type="ECO:0000256" key="5">
    <source>
        <dbReference type="ARBA" id="ARBA00022438"/>
    </source>
</evidence>
<evidence type="ECO:0000256" key="4">
    <source>
        <dbReference type="ARBA" id="ARBA00011965"/>
    </source>
</evidence>
<comment type="cofactor">
    <cofactor evidence="2">
        <name>Zn(2+)</name>
        <dbReference type="ChEBI" id="CHEBI:29105"/>
    </cofactor>
</comment>
<proteinExistence type="inferred from homology"/>
<evidence type="ECO:0000256" key="9">
    <source>
        <dbReference type="ARBA" id="ARBA00022833"/>
    </source>
</evidence>
<dbReference type="GO" id="GO:0006508">
    <property type="term" value="P:proteolysis"/>
    <property type="evidence" value="ECO:0007669"/>
    <property type="project" value="UniProtKB-KW"/>
</dbReference>
<dbReference type="AlphaFoldDB" id="A0A4P9Y5V9"/>
<keyword evidence="5 11" id="KW-0031">Aminopeptidase</keyword>
<accession>A0A4P9Y5V9</accession>
<comment type="catalytic activity">
    <reaction evidence="1">
        <text>Release of an N-terminal aspartate or glutamate from a peptide, with a preference for aspartate.</text>
        <dbReference type="EC" id="3.4.11.21"/>
    </reaction>
</comment>
<evidence type="ECO:0000256" key="7">
    <source>
        <dbReference type="ARBA" id="ARBA00022723"/>
    </source>
</evidence>